<keyword evidence="8" id="KW-1185">Reference proteome</keyword>
<dbReference type="EMBL" id="OU015430">
    <property type="protein sequence ID" value="CAG4975805.1"/>
    <property type="molecule type" value="Genomic_DNA"/>
</dbReference>
<dbReference type="InterPro" id="IPR003825">
    <property type="entry name" value="Colicin-V_CvpA"/>
</dbReference>
<reference evidence="7 8" key="1">
    <citation type="submission" date="2021-04" db="EMBL/GenBank/DDBJ databases">
        <authorList>
            <person name="Rodrigo-Torres L."/>
            <person name="Arahal R. D."/>
            <person name="Lucena T."/>
        </authorList>
    </citation>
    <scope>NUCLEOTIDE SEQUENCE [LARGE SCALE GENOMIC DNA]</scope>
    <source>
        <strain evidence="7 8">CECT 30171</strain>
    </source>
</reference>
<feature type="region of interest" description="Disordered" evidence="5">
    <location>
        <begin position="205"/>
        <end position="242"/>
    </location>
</feature>
<feature type="transmembrane region" description="Helical" evidence="6">
    <location>
        <begin position="100"/>
        <end position="123"/>
    </location>
</feature>
<feature type="compositionally biased region" description="Polar residues" evidence="5">
    <location>
        <begin position="205"/>
        <end position="214"/>
    </location>
</feature>
<dbReference type="Proteomes" id="UP000680116">
    <property type="component" value="Chromosome"/>
</dbReference>
<evidence type="ECO:0000256" key="2">
    <source>
        <dbReference type="ARBA" id="ARBA00022692"/>
    </source>
</evidence>
<evidence type="ECO:0000256" key="5">
    <source>
        <dbReference type="SAM" id="MobiDB-lite"/>
    </source>
</evidence>
<protein>
    <recommendedName>
        <fullName evidence="9">CvpA family protein</fullName>
    </recommendedName>
</protein>
<dbReference type="PANTHER" id="PTHR36926:SF1">
    <property type="entry name" value="COLICIN V PRODUCTION PROTEIN"/>
    <property type="match status" value="1"/>
</dbReference>
<evidence type="ECO:0000256" key="3">
    <source>
        <dbReference type="ARBA" id="ARBA00022989"/>
    </source>
</evidence>
<accession>A0ABM8UH50</accession>
<evidence type="ECO:0008006" key="9">
    <source>
        <dbReference type="Google" id="ProtNLM"/>
    </source>
</evidence>
<keyword evidence="4 6" id="KW-0472">Membrane</keyword>
<dbReference type="InterPro" id="IPR052719">
    <property type="entry name" value="CvpA-like"/>
</dbReference>
<evidence type="ECO:0000256" key="4">
    <source>
        <dbReference type="ARBA" id="ARBA00023136"/>
    </source>
</evidence>
<evidence type="ECO:0000313" key="8">
    <source>
        <dbReference type="Proteomes" id="UP000680116"/>
    </source>
</evidence>
<feature type="transmembrane region" description="Helical" evidence="6">
    <location>
        <begin position="64"/>
        <end position="85"/>
    </location>
</feature>
<feature type="transmembrane region" description="Helical" evidence="6">
    <location>
        <begin position="31"/>
        <end position="52"/>
    </location>
</feature>
<evidence type="ECO:0000256" key="6">
    <source>
        <dbReference type="SAM" id="Phobius"/>
    </source>
</evidence>
<comment type="subcellular location">
    <subcellularLocation>
        <location evidence="1">Membrane</location>
        <topology evidence="1">Multi-pass membrane protein</topology>
    </subcellularLocation>
</comment>
<gene>
    <name evidence="7" type="ORF">LYB30171_02014</name>
</gene>
<proteinExistence type="predicted"/>
<evidence type="ECO:0000313" key="7">
    <source>
        <dbReference type="EMBL" id="CAG4975805.1"/>
    </source>
</evidence>
<name>A0ABM8UH50_9GAMM</name>
<keyword evidence="3 6" id="KW-1133">Transmembrane helix</keyword>
<organism evidence="7 8">
    <name type="scientific">Novilysobacter luteus</name>
    <dbReference type="NCBI Taxonomy" id="2822368"/>
    <lineage>
        <taxon>Bacteria</taxon>
        <taxon>Pseudomonadati</taxon>
        <taxon>Pseudomonadota</taxon>
        <taxon>Gammaproteobacteria</taxon>
        <taxon>Lysobacterales</taxon>
        <taxon>Lysobacteraceae</taxon>
        <taxon>Novilysobacter</taxon>
    </lineage>
</organism>
<keyword evidence="2 6" id="KW-0812">Transmembrane</keyword>
<sequence length="242" mass="24612">MSAVDWVLLAVVVVSAVFGLMRGFVGVLASLAAWVLAAWAAFRFGGDVGLMMAADGEPSATQLLGGYALAFIAVLLAVGVVGWLVRKLVQTVGLSGLDRMLGLLLGAARGAFVACALVLLLGLTAVPRTPEWRASPVVPVFVPGAQWLSAWLPGWVAQRVDFRGESAGPALVSPAGAAALPLPVDLPAGFGTAATDVLLERMQAIQQPGMQDTASGDAGLLPQGADPSVPPSSPQQPSNPGS</sequence>
<dbReference type="RefSeq" id="WP_215218556.1">
    <property type="nucleotide sequence ID" value="NZ_OU015430.1"/>
</dbReference>
<dbReference type="PANTHER" id="PTHR36926">
    <property type="entry name" value="COLICIN V PRODUCTION PROTEIN"/>
    <property type="match status" value="1"/>
</dbReference>
<evidence type="ECO:0000256" key="1">
    <source>
        <dbReference type="ARBA" id="ARBA00004141"/>
    </source>
</evidence>
<dbReference type="Pfam" id="PF02674">
    <property type="entry name" value="Colicin_V"/>
    <property type="match status" value="1"/>
</dbReference>